<evidence type="ECO:0000256" key="3">
    <source>
        <dbReference type="ARBA" id="ARBA00022475"/>
    </source>
</evidence>
<dbReference type="InterPro" id="IPR001851">
    <property type="entry name" value="ABC_transp_permease"/>
</dbReference>
<keyword evidence="4" id="KW-0997">Cell inner membrane</keyword>
<dbReference type="PANTHER" id="PTHR32196:SF21">
    <property type="entry name" value="ABC TRANSPORTER PERMEASE PROTEIN YPHD-RELATED"/>
    <property type="match status" value="1"/>
</dbReference>
<dbReference type="PANTHER" id="PTHR32196">
    <property type="entry name" value="ABC TRANSPORTER PERMEASE PROTEIN YPHD-RELATED-RELATED"/>
    <property type="match status" value="1"/>
</dbReference>
<evidence type="ECO:0000256" key="7">
    <source>
        <dbReference type="ARBA" id="ARBA00023136"/>
    </source>
</evidence>
<feature type="transmembrane region" description="Helical" evidence="8">
    <location>
        <begin position="99"/>
        <end position="119"/>
    </location>
</feature>
<feature type="transmembrane region" description="Helical" evidence="8">
    <location>
        <begin position="27"/>
        <end position="50"/>
    </location>
</feature>
<name>A0ABN2GYP2_9ACTN</name>
<keyword evidence="10" id="KW-1185">Reference proteome</keyword>
<protein>
    <submittedName>
        <fullName evidence="9">ABC transporter permease</fullName>
    </submittedName>
</protein>
<evidence type="ECO:0000256" key="8">
    <source>
        <dbReference type="SAM" id="Phobius"/>
    </source>
</evidence>
<keyword evidence="5 8" id="KW-0812">Transmembrane</keyword>
<evidence type="ECO:0000313" key="10">
    <source>
        <dbReference type="Proteomes" id="UP001500618"/>
    </source>
</evidence>
<sequence>MTTVSNEVPIARRANAIIWVNRLREMAMIPVIVVLMIVGFIIAPDTFLSVENLMNVLQQQSELSLLVLAEACILITGRFDLSLESTIGLAPALGLLVPMYFGLPTVWAVPICLGVGILIGVFNGTLVVRFGLNAFIVTLGMLIVLRGLQTGTSAGKSLFQEPASFSYLGSASWFGIPVSILVCIAAYAIGIVTLRYFRAGRALYAIGGNVDAARAAGIRTGRTVWGVYAIGGFLAALAGVMMAGRLGSVAASQGNGMIFTVFAAAVIGGISLNGGRGTLFGALCGVIVLGLIQNILLLAGVDPLWNPAINGAIILVALILTRLTSGKSQN</sequence>
<evidence type="ECO:0000256" key="1">
    <source>
        <dbReference type="ARBA" id="ARBA00004651"/>
    </source>
</evidence>
<comment type="subcellular location">
    <subcellularLocation>
        <location evidence="1">Cell membrane</location>
        <topology evidence="1">Multi-pass membrane protein</topology>
    </subcellularLocation>
</comment>
<evidence type="ECO:0000256" key="2">
    <source>
        <dbReference type="ARBA" id="ARBA00022448"/>
    </source>
</evidence>
<dbReference type="EMBL" id="BAAANY010000009">
    <property type="protein sequence ID" value="GAA1679081.1"/>
    <property type="molecule type" value="Genomic_DNA"/>
</dbReference>
<dbReference type="Proteomes" id="UP001500618">
    <property type="component" value="Unassembled WGS sequence"/>
</dbReference>
<feature type="transmembrane region" description="Helical" evidence="8">
    <location>
        <begin position="165"/>
        <end position="194"/>
    </location>
</feature>
<comment type="caution">
    <text evidence="9">The sequence shown here is derived from an EMBL/GenBank/DDBJ whole genome shotgun (WGS) entry which is preliminary data.</text>
</comment>
<feature type="transmembrane region" description="Helical" evidence="8">
    <location>
        <begin position="279"/>
        <end position="298"/>
    </location>
</feature>
<evidence type="ECO:0000256" key="6">
    <source>
        <dbReference type="ARBA" id="ARBA00022989"/>
    </source>
</evidence>
<dbReference type="Pfam" id="PF02653">
    <property type="entry name" value="BPD_transp_2"/>
    <property type="match status" value="1"/>
</dbReference>
<evidence type="ECO:0000256" key="5">
    <source>
        <dbReference type="ARBA" id="ARBA00022692"/>
    </source>
</evidence>
<keyword evidence="6 8" id="KW-1133">Transmembrane helix</keyword>
<keyword evidence="2" id="KW-0813">Transport</keyword>
<dbReference type="CDD" id="cd06579">
    <property type="entry name" value="TM_PBP1_transp_AraH_like"/>
    <property type="match status" value="1"/>
</dbReference>
<keyword evidence="3" id="KW-1003">Cell membrane</keyword>
<feature type="transmembrane region" description="Helical" evidence="8">
    <location>
        <begin position="256"/>
        <end position="272"/>
    </location>
</feature>
<feature type="transmembrane region" description="Helical" evidence="8">
    <location>
        <begin position="304"/>
        <end position="323"/>
    </location>
</feature>
<keyword evidence="7 8" id="KW-0472">Membrane</keyword>
<feature type="transmembrane region" description="Helical" evidence="8">
    <location>
        <begin position="224"/>
        <end position="244"/>
    </location>
</feature>
<dbReference type="RefSeq" id="WP_344310823.1">
    <property type="nucleotide sequence ID" value="NZ_BAAANY010000009.1"/>
</dbReference>
<accession>A0ABN2GYP2</accession>
<evidence type="ECO:0000256" key="4">
    <source>
        <dbReference type="ARBA" id="ARBA00022519"/>
    </source>
</evidence>
<proteinExistence type="predicted"/>
<evidence type="ECO:0000313" key="9">
    <source>
        <dbReference type="EMBL" id="GAA1679081.1"/>
    </source>
</evidence>
<gene>
    <name evidence="9" type="ORF">GCM10009765_30390</name>
</gene>
<organism evidence="9 10">
    <name type="scientific">Fodinicola feengrottensis</name>
    <dbReference type="NCBI Taxonomy" id="435914"/>
    <lineage>
        <taxon>Bacteria</taxon>
        <taxon>Bacillati</taxon>
        <taxon>Actinomycetota</taxon>
        <taxon>Actinomycetes</taxon>
        <taxon>Mycobacteriales</taxon>
        <taxon>Fodinicola</taxon>
    </lineage>
</organism>
<feature type="transmembrane region" description="Helical" evidence="8">
    <location>
        <begin position="126"/>
        <end position="145"/>
    </location>
</feature>
<reference evidence="9 10" key="1">
    <citation type="journal article" date="2019" name="Int. J. Syst. Evol. Microbiol.">
        <title>The Global Catalogue of Microorganisms (GCM) 10K type strain sequencing project: providing services to taxonomists for standard genome sequencing and annotation.</title>
        <authorList>
            <consortium name="The Broad Institute Genomics Platform"/>
            <consortium name="The Broad Institute Genome Sequencing Center for Infectious Disease"/>
            <person name="Wu L."/>
            <person name="Ma J."/>
        </authorList>
    </citation>
    <scope>NUCLEOTIDE SEQUENCE [LARGE SCALE GENOMIC DNA]</scope>
    <source>
        <strain evidence="9 10">JCM 14718</strain>
    </source>
</reference>